<accession>A0A411PMQ0</accession>
<keyword evidence="3" id="KW-1185">Reference proteome</keyword>
<gene>
    <name evidence="2" type="ORF">EXU30_04920</name>
</gene>
<proteinExistence type="inferred from homology"/>
<dbReference type="PANTHER" id="PTHR35936:SF25">
    <property type="entry name" value="ABC TRANSPORTER SUBSTRATE-BINDING PROTEIN"/>
    <property type="match status" value="1"/>
</dbReference>
<evidence type="ECO:0000256" key="1">
    <source>
        <dbReference type="ARBA" id="ARBA00010333"/>
    </source>
</evidence>
<dbReference type="OrthoDB" id="8454826at2"/>
<evidence type="ECO:0000313" key="3">
    <source>
        <dbReference type="Proteomes" id="UP000291106"/>
    </source>
</evidence>
<organism evidence="2 3">
    <name type="scientific">Shewanella maritima</name>
    <dbReference type="NCBI Taxonomy" id="2520507"/>
    <lineage>
        <taxon>Bacteria</taxon>
        <taxon>Pseudomonadati</taxon>
        <taxon>Pseudomonadota</taxon>
        <taxon>Gammaproteobacteria</taxon>
        <taxon>Alteromonadales</taxon>
        <taxon>Shewanellaceae</taxon>
        <taxon>Shewanella</taxon>
    </lineage>
</organism>
<comment type="similarity">
    <text evidence="1">Belongs to the bacterial solute-binding protein 3 family.</text>
</comment>
<dbReference type="PANTHER" id="PTHR35936">
    <property type="entry name" value="MEMBRANE-BOUND LYTIC MUREIN TRANSGLYCOSYLASE F"/>
    <property type="match status" value="1"/>
</dbReference>
<dbReference type="EMBL" id="CP036200">
    <property type="protein sequence ID" value="QBF84795.1"/>
    <property type="molecule type" value="Genomic_DNA"/>
</dbReference>
<dbReference type="SUPFAM" id="SSF53850">
    <property type="entry name" value="Periplasmic binding protein-like II"/>
    <property type="match status" value="1"/>
</dbReference>
<dbReference type="Proteomes" id="UP000291106">
    <property type="component" value="Chromosome"/>
</dbReference>
<protein>
    <submittedName>
        <fullName evidence="2">Transporter substrate-binding domain-containing protein</fullName>
    </submittedName>
</protein>
<dbReference type="Gene3D" id="3.40.190.10">
    <property type="entry name" value="Periplasmic binding protein-like II"/>
    <property type="match status" value="2"/>
</dbReference>
<evidence type="ECO:0000313" key="2">
    <source>
        <dbReference type="EMBL" id="QBF84795.1"/>
    </source>
</evidence>
<name>A0A411PMQ0_9GAMM</name>
<dbReference type="KEGG" id="smai:EXU30_04920"/>
<sequence length="233" mass="26380">MLTCVAAMADTVLKYNVNASSGWVPYYIPHQDDKPGILGEIVPLLMATAQIDIQKHNLPPRRTNQAIENGDLDFDFVSPDWFPNHDLGELFVQSEPLMPIKEFIITTQANADAWTDINKIKGQRIGTVRGYYYHDTDQFTRVDFSSERELIKAISKNRVQAAISGDLPALYWAKELNMPISLAALHSDGYLVMRLRKEHAHLLPAINSAIKQLQQQGNVEQLIDKYTKAEVFQ</sequence>
<dbReference type="AlphaFoldDB" id="A0A411PMQ0"/>
<reference evidence="2 3" key="1">
    <citation type="submission" date="2019-02" db="EMBL/GenBank/DDBJ databases">
        <title>Shewanella sp. D4-2 isolated from Dokdo Island.</title>
        <authorList>
            <person name="Baek K."/>
        </authorList>
    </citation>
    <scope>NUCLEOTIDE SEQUENCE [LARGE SCALE GENOMIC DNA]</scope>
    <source>
        <strain evidence="2 3">D4-2</strain>
    </source>
</reference>